<reference evidence="2 3" key="1">
    <citation type="journal article" date="2023" name="Life. Sci Alliance">
        <title>Evolutionary insights into 3D genome organization and epigenetic landscape of Vigna mungo.</title>
        <authorList>
            <person name="Junaid A."/>
            <person name="Singh B."/>
            <person name="Bhatia S."/>
        </authorList>
    </citation>
    <scope>NUCLEOTIDE SEQUENCE [LARGE SCALE GENOMIC DNA]</scope>
    <source>
        <strain evidence="2">Urdbean</strain>
    </source>
</reference>
<dbReference type="AlphaFoldDB" id="A0AAQ3NB85"/>
<accession>A0AAQ3NB85</accession>
<evidence type="ECO:0000313" key="3">
    <source>
        <dbReference type="Proteomes" id="UP001374535"/>
    </source>
</evidence>
<keyword evidence="1" id="KW-0175">Coiled coil</keyword>
<evidence type="ECO:0008006" key="4">
    <source>
        <dbReference type="Google" id="ProtNLM"/>
    </source>
</evidence>
<evidence type="ECO:0000256" key="1">
    <source>
        <dbReference type="SAM" id="Coils"/>
    </source>
</evidence>
<dbReference type="EMBL" id="CP144695">
    <property type="protein sequence ID" value="WVZ06522.1"/>
    <property type="molecule type" value="Genomic_DNA"/>
</dbReference>
<proteinExistence type="predicted"/>
<dbReference type="Proteomes" id="UP001374535">
    <property type="component" value="Chromosome 6"/>
</dbReference>
<gene>
    <name evidence="2" type="ORF">V8G54_019868</name>
</gene>
<protein>
    <recommendedName>
        <fullName evidence="4">Aminotransferase-like plant mobile domain-containing protein</fullName>
    </recommendedName>
</protein>
<feature type="coiled-coil region" evidence="1">
    <location>
        <begin position="296"/>
        <end position="323"/>
    </location>
</feature>
<keyword evidence="3" id="KW-1185">Reference proteome</keyword>
<sequence>MKCGLSKRKGWCCDTVGADREPEKSKSKCSCCARSGRDSPESVSYRFDTLLLDLSVENIFLQPMTKYLAHVNTLLTDVQKTFIQTTPFAWLLSIDTDIKMCRKLVLQLCNTWLERRGGFEVRSIFIPFTKLDVCLGLGVRVNGEMFKLFKEEVDCHTRRLFDTNDVSVDNVYEQLQNCIKGGEVADVWNTQKRSHCHVDGCIFALQIWAMEHVLFGQNKLAKTKTCIPRILHWMHVRVGEAEVEKAFSSNEVITEVYVSKEEMYIEIVKEAIDGDNNIRVKDNLHRRSIADIVAENEALRTIIVDQEVSIAKLEKEVEKLQMIHAKKRQPKVYDGRTPVKNSNSKGDYKLDEEFRGTILHKDNEIVLYSAWKSNSEKGDDVGNIDIEKDGDDLVHEEILIQNSDMYTRLKAQPRKRVKSVSLKTPWTKLDRKNRRRIE</sequence>
<evidence type="ECO:0000313" key="2">
    <source>
        <dbReference type="EMBL" id="WVZ06522.1"/>
    </source>
</evidence>
<name>A0AAQ3NB85_VIGMU</name>
<organism evidence="2 3">
    <name type="scientific">Vigna mungo</name>
    <name type="common">Black gram</name>
    <name type="synonym">Phaseolus mungo</name>
    <dbReference type="NCBI Taxonomy" id="3915"/>
    <lineage>
        <taxon>Eukaryota</taxon>
        <taxon>Viridiplantae</taxon>
        <taxon>Streptophyta</taxon>
        <taxon>Embryophyta</taxon>
        <taxon>Tracheophyta</taxon>
        <taxon>Spermatophyta</taxon>
        <taxon>Magnoliopsida</taxon>
        <taxon>eudicotyledons</taxon>
        <taxon>Gunneridae</taxon>
        <taxon>Pentapetalae</taxon>
        <taxon>rosids</taxon>
        <taxon>fabids</taxon>
        <taxon>Fabales</taxon>
        <taxon>Fabaceae</taxon>
        <taxon>Papilionoideae</taxon>
        <taxon>50 kb inversion clade</taxon>
        <taxon>NPAAA clade</taxon>
        <taxon>indigoferoid/millettioid clade</taxon>
        <taxon>Phaseoleae</taxon>
        <taxon>Vigna</taxon>
    </lineage>
</organism>